<name>A0AAD5SPJ4_9FUNG</name>
<accession>A0AAD5SPJ4</accession>
<organism evidence="1 2">
    <name type="scientific">Physocladia obscura</name>
    <dbReference type="NCBI Taxonomy" id="109957"/>
    <lineage>
        <taxon>Eukaryota</taxon>
        <taxon>Fungi</taxon>
        <taxon>Fungi incertae sedis</taxon>
        <taxon>Chytridiomycota</taxon>
        <taxon>Chytridiomycota incertae sedis</taxon>
        <taxon>Chytridiomycetes</taxon>
        <taxon>Chytridiales</taxon>
        <taxon>Chytriomycetaceae</taxon>
        <taxon>Physocladia</taxon>
    </lineage>
</organism>
<keyword evidence="2" id="KW-1185">Reference proteome</keyword>
<gene>
    <name evidence="1" type="ORF">HK100_007170</name>
</gene>
<feature type="non-terminal residue" evidence="1">
    <location>
        <position position="61"/>
    </location>
</feature>
<reference evidence="1" key="1">
    <citation type="submission" date="2020-05" db="EMBL/GenBank/DDBJ databases">
        <title>Phylogenomic resolution of chytrid fungi.</title>
        <authorList>
            <person name="Stajich J.E."/>
            <person name="Amses K."/>
            <person name="Simmons R."/>
            <person name="Seto K."/>
            <person name="Myers J."/>
            <person name="Bonds A."/>
            <person name="Quandt C.A."/>
            <person name="Barry K."/>
            <person name="Liu P."/>
            <person name="Grigoriev I."/>
            <person name="Longcore J.E."/>
            <person name="James T.Y."/>
        </authorList>
    </citation>
    <scope>NUCLEOTIDE SEQUENCE</scope>
    <source>
        <strain evidence="1">JEL0513</strain>
    </source>
</reference>
<dbReference type="AlphaFoldDB" id="A0AAD5SPJ4"/>
<comment type="caution">
    <text evidence="1">The sequence shown here is derived from an EMBL/GenBank/DDBJ whole genome shotgun (WGS) entry which is preliminary data.</text>
</comment>
<protein>
    <submittedName>
        <fullName evidence="1">Uncharacterized protein</fullName>
    </submittedName>
</protein>
<dbReference type="Proteomes" id="UP001211907">
    <property type="component" value="Unassembled WGS sequence"/>
</dbReference>
<evidence type="ECO:0000313" key="1">
    <source>
        <dbReference type="EMBL" id="KAJ3091466.1"/>
    </source>
</evidence>
<sequence>MTHLIDDVTAAAASSSIAAISAAAAAVVDEAQTDEIHLAVSKSDGMEEQYPFPPTIRDVAR</sequence>
<proteinExistence type="predicted"/>
<dbReference type="EMBL" id="JADGJH010003368">
    <property type="protein sequence ID" value="KAJ3091466.1"/>
    <property type="molecule type" value="Genomic_DNA"/>
</dbReference>
<evidence type="ECO:0000313" key="2">
    <source>
        <dbReference type="Proteomes" id="UP001211907"/>
    </source>
</evidence>